<dbReference type="FunFam" id="2.40.70.10:FF:000075">
    <property type="entry name" value="Putative xylanase inhibitor"/>
    <property type="match status" value="1"/>
</dbReference>
<dbReference type="Pfam" id="PF14543">
    <property type="entry name" value="TAXi_N"/>
    <property type="match status" value="1"/>
</dbReference>
<dbReference type="InterPro" id="IPR033868">
    <property type="entry name" value="Xylanase_inhibitor_I-like"/>
</dbReference>
<feature type="chain" id="PRO_5033019202" description="Peptidase A1 domain-containing protein" evidence="3">
    <location>
        <begin position="27"/>
        <end position="412"/>
    </location>
</feature>
<dbReference type="GO" id="GO:0006508">
    <property type="term" value="P:proteolysis"/>
    <property type="evidence" value="ECO:0007669"/>
    <property type="project" value="InterPro"/>
</dbReference>
<feature type="domain" description="Peptidase A1" evidence="4">
    <location>
        <begin position="38"/>
        <end position="395"/>
    </location>
</feature>
<evidence type="ECO:0000259" key="4">
    <source>
        <dbReference type="PROSITE" id="PS51767"/>
    </source>
</evidence>
<dbReference type="InterPro" id="IPR001461">
    <property type="entry name" value="Aspartic_peptidase_A1"/>
</dbReference>
<name>A0A811NWD7_9POAL</name>
<accession>A0A811NWD7</accession>
<keyword evidence="6" id="KW-1185">Reference proteome</keyword>
<organism evidence="5 6">
    <name type="scientific">Miscanthus lutarioriparius</name>
    <dbReference type="NCBI Taxonomy" id="422564"/>
    <lineage>
        <taxon>Eukaryota</taxon>
        <taxon>Viridiplantae</taxon>
        <taxon>Streptophyta</taxon>
        <taxon>Embryophyta</taxon>
        <taxon>Tracheophyta</taxon>
        <taxon>Spermatophyta</taxon>
        <taxon>Magnoliopsida</taxon>
        <taxon>Liliopsida</taxon>
        <taxon>Poales</taxon>
        <taxon>Poaceae</taxon>
        <taxon>PACMAD clade</taxon>
        <taxon>Panicoideae</taxon>
        <taxon>Andropogonodae</taxon>
        <taxon>Andropogoneae</taxon>
        <taxon>Saccharinae</taxon>
        <taxon>Miscanthus</taxon>
    </lineage>
</organism>
<evidence type="ECO:0000313" key="5">
    <source>
        <dbReference type="EMBL" id="CAD6228290.1"/>
    </source>
</evidence>
<dbReference type="EMBL" id="CAJGYO010000005">
    <property type="protein sequence ID" value="CAD6228290.1"/>
    <property type="molecule type" value="Genomic_DNA"/>
</dbReference>
<dbReference type="InterPro" id="IPR032861">
    <property type="entry name" value="TAXi_N"/>
</dbReference>
<evidence type="ECO:0000256" key="1">
    <source>
        <dbReference type="ARBA" id="ARBA00007447"/>
    </source>
</evidence>
<dbReference type="PROSITE" id="PS51767">
    <property type="entry name" value="PEPTIDASE_A1"/>
    <property type="match status" value="1"/>
</dbReference>
<dbReference type="Gene3D" id="2.40.70.10">
    <property type="entry name" value="Acid Proteases"/>
    <property type="match status" value="2"/>
</dbReference>
<gene>
    <name evidence="5" type="ORF">NCGR_LOCUS19090</name>
</gene>
<dbReference type="Pfam" id="PF14541">
    <property type="entry name" value="TAXi_C"/>
    <property type="match status" value="1"/>
</dbReference>
<evidence type="ECO:0000313" key="6">
    <source>
        <dbReference type="Proteomes" id="UP000604825"/>
    </source>
</evidence>
<sequence>MEIPRRRKPLLLSAISLLLLAWPASCADPVLLPVSKDTVTSLYTIPVRDGANHVIDLAGPLLWSTCAADHLPAKISCQDPACKFANAYRAPSCSIAAQPCTSKTQCTAYPYNPVTGRCAAASLVHTRLVANTTDGRNPLSQVSVRAVAACAPKKLLPRLPAGAAGVAGLADAGLALPAQVAASQRVANRFLLCLQRRGEGVAVFGGAPLFLLPESAVGDLTATLAFTALRRRRDNPLYYIPVNGVAVNQARVPLPASALATGGVVLCTRVLYTALRQDVYRPVVQAFDRALARNDANVPAVAPFELCYRSSMLGNTRLGYAVPDIALVLEDGNSWTFVGSSTMVDVNGQTACLALVEMKGVKAGDPAAAAVVVGGFQMENHLLQFDLEKQQLGFAKVPFFTACSNFNFTKTQ</sequence>
<dbReference type="PANTHER" id="PTHR47965:SF61">
    <property type="entry name" value="OS01G0937100 PROTEIN"/>
    <property type="match status" value="1"/>
</dbReference>
<feature type="signal peptide" evidence="3">
    <location>
        <begin position="1"/>
        <end position="26"/>
    </location>
</feature>
<comment type="similarity">
    <text evidence="1">Belongs to the peptidase A1 family.</text>
</comment>
<protein>
    <recommendedName>
        <fullName evidence="4">Peptidase A1 domain-containing protein</fullName>
    </recommendedName>
</protein>
<comment type="caution">
    <text evidence="5">The sequence shown here is derived from an EMBL/GenBank/DDBJ whole genome shotgun (WGS) entry which is preliminary data.</text>
</comment>
<dbReference type="OrthoDB" id="1258937at2759"/>
<dbReference type="FunFam" id="2.40.70.10:FF:000088">
    <property type="entry name" value="Eukaryotic aspartyl protease family protein"/>
    <property type="match status" value="1"/>
</dbReference>
<dbReference type="InterPro" id="IPR032799">
    <property type="entry name" value="TAXi_C"/>
</dbReference>
<dbReference type="Proteomes" id="UP000604825">
    <property type="component" value="Unassembled WGS sequence"/>
</dbReference>
<dbReference type="GO" id="GO:0004190">
    <property type="term" value="F:aspartic-type endopeptidase activity"/>
    <property type="evidence" value="ECO:0007669"/>
    <property type="project" value="InterPro"/>
</dbReference>
<dbReference type="SUPFAM" id="SSF50630">
    <property type="entry name" value="Acid proteases"/>
    <property type="match status" value="1"/>
</dbReference>
<reference evidence="5" key="1">
    <citation type="submission" date="2020-10" db="EMBL/GenBank/DDBJ databases">
        <authorList>
            <person name="Han B."/>
            <person name="Lu T."/>
            <person name="Zhao Q."/>
            <person name="Huang X."/>
            <person name="Zhao Y."/>
        </authorList>
    </citation>
    <scope>NUCLEOTIDE SEQUENCE</scope>
</reference>
<dbReference type="PANTHER" id="PTHR47965">
    <property type="entry name" value="ASPARTYL PROTEASE-RELATED"/>
    <property type="match status" value="1"/>
</dbReference>
<dbReference type="InterPro" id="IPR021109">
    <property type="entry name" value="Peptidase_aspartic_dom_sf"/>
</dbReference>
<keyword evidence="2 3" id="KW-0732">Signal</keyword>
<proteinExistence type="inferred from homology"/>
<dbReference type="CDD" id="cd05489">
    <property type="entry name" value="xylanase_inhibitor_I_like"/>
    <property type="match status" value="1"/>
</dbReference>
<evidence type="ECO:0000256" key="3">
    <source>
        <dbReference type="SAM" id="SignalP"/>
    </source>
</evidence>
<dbReference type="AlphaFoldDB" id="A0A811NWD7"/>
<evidence type="ECO:0000256" key="2">
    <source>
        <dbReference type="ARBA" id="ARBA00022729"/>
    </source>
</evidence>
<dbReference type="InterPro" id="IPR033121">
    <property type="entry name" value="PEPTIDASE_A1"/>
</dbReference>